<dbReference type="EMBL" id="CP035491">
    <property type="protein sequence ID" value="QAY73021.1"/>
    <property type="molecule type" value="Genomic_DNA"/>
</dbReference>
<dbReference type="InterPro" id="IPR046348">
    <property type="entry name" value="SIS_dom_sf"/>
</dbReference>
<keyword evidence="1" id="KW-0805">Transcription regulation</keyword>
<dbReference type="InterPro" id="IPR047640">
    <property type="entry name" value="RpiR-like"/>
</dbReference>
<reference evidence="7 8" key="1">
    <citation type="submission" date="2019-01" db="EMBL/GenBank/DDBJ databases">
        <title>Genome sequencing of strain FW100M-8.</title>
        <authorList>
            <person name="Heo J."/>
            <person name="Kim S.-J."/>
            <person name="Kim J.-S."/>
            <person name="Hong S.-B."/>
            <person name="Kwon S.-W."/>
        </authorList>
    </citation>
    <scope>NUCLEOTIDE SEQUENCE [LARGE SCALE GENOMIC DNA]</scope>
    <source>
        <strain evidence="7 8">FW100M-8</strain>
    </source>
</reference>
<evidence type="ECO:0000256" key="1">
    <source>
        <dbReference type="ARBA" id="ARBA00023015"/>
    </source>
</evidence>
<dbReference type="GO" id="GO:0003700">
    <property type="term" value="F:DNA-binding transcription factor activity"/>
    <property type="evidence" value="ECO:0007669"/>
    <property type="project" value="InterPro"/>
</dbReference>
<feature type="domain" description="SIS" evidence="6">
    <location>
        <begin position="129"/>
        <end position="269"/>
    </location>
</feature>
<evidence type="ECO:0000313" key="8">
    <source>
        <dbReference type="Proteomes" id="UP000291259"/>
    </source>
</evidence>
<dbReference type="PROSITE" id="PS51464">
    <property type="entry name" value="SIS"/>
    <property type="match status" value="1"/>
</dbReference>
<dbReference type="Pfam" id="PF01380">
    <property type="entry name" value="SIS"/>
    <property type="match status" value="1"/>
</dbReference>
<dbReference type="PANTHER" id="PTHR30514:SF1">
    <property type="entry name" value="HTH-TYPE TRANSCRIPTIONAL REGULATOR HEXR-RELATED"/>
    <property type="match status" value="1"/>
</dbReference>
<keyword evidence="2" id="KW-0238">DNA-binding</keyword>
<name>A0A4V0YH04_9MICO</name>
<organism evidence="7 8">
    <name type="scientific">Agromyces protaetiae</name>
    <dbReference type="NCBI Taxonomy" id="2509455"/>
    <lineage>
        <taxon>Bacteria</taxon>
        <taxon>Bacillati</taxon>
        <taxon>Actinomycetota</taxon>
        <taxon>Actinomycetes</taxon>
        <taxon>Micrococcales</taxon>
        <taxon>Microbacteriaceae</taxon>
        <taxon>Agromyces</taxon>
    </lineage>
</organism>
<evidence type="ECO:0000259" key="5">
    <source>
        <dbReference type="PROSITE" id="PS51071"/>
    </source>
</evidence>
<dbReference type="GO" id="GO:1901135">
    <property type="term" value="P:carbohydrate derivative metabolic process"/>
    <property type="evidence" value="ECO:0007669"/>
    <property type="project" value="InterPro"/>
</dbReference>
<dbReference type="Pfam" id="PF01418">
    <property type="entry name" value="HTH_6"/>
    <property type="match status" value="1"/>
</dbReference>
<dbReference type="InterPro" id="IPR001347">
    <property type="entry name" value="SIS_dom"/>
</dbReference>
<accession>A0A4V0YH04</accession>
<keyword evidence="3" id="KW-0804">Transcription</keyword>
<dbReference type="Gene3D" id="1.10.10.10">
    <property type="entry name" value="Winged helix-like DNA-binding domain superfamily/Winged helix DNA-binding domain"/>
    <property type="match status" value="1"/>
</dbReference>
<proteinExistence type="predicted"/>
<dbReference type="Proteomes" id="UP000291259">
    <property type="component" value="Chromosome"/>
</dbReference>
<dbReference type="PANTHER" id="PTHR30514">
    <property type="entry name" value="GLUCOKINASE"/>
    <property type="match status" value="1"/>
</dbReference>
<dbReference type="Gene3D" id="3.40.50.10490">
    <property type="entry name" value="Glucose-6-phosphate isomerase like protein, domain 1"/>
    <property type="match status" value="1"/>
</dbReference>
<evidence type="ECO:0000259" key="6">
    <source>
        <dbReference type="PROSITE" id="PS51464"/>
    </source>
</evidence>
<gene>
    <name evidence="7" type="ORF">ET445_06360</name>
</gene>
<dbReference type="InterPro" id="IPR000281">
    <property type="entry name" value="HTH_RpiR"/>
</dbReference>
<evidence type="ECO:0000256" key="2">
    <source>
        <dbReference type="ARBA" id="ARBA00023125"/>
    </source>
</evidence>
<dbReference type="InterPro" id="IPR009057">
    <property type="entry name" value="Homeodomain-like_sf"/>
</dbReference>
<dbReference type="SUPFAM" id="SSF46689">
    <property type="entry name" value="Homeodomain-like"/>
    <property type="match status" value="1"/>
</dbReference>
<evidence type="ECO:0000313" key="7">
    <source>
        <dbReference type="EMBL" id="QAY73021.1"/>
    </source>
</evidence>
<dbReference type="GO" id="GO:0003677">
    <property type="term" value="F:DNA binding"/>
    <property type="evidence" value="ECO:0007669"/>
    <property type="project" value="UniProtKB-KW"/>
</dbReference>
<dbReference type="InterPro" id="IPR035472">
    <property type="entry name" value="RpiR-like_SIS"/>
</dbReference>
<dbReference type="InterPro" id="IPR036388">
    <property type="entry name" value="WH-like_DNA-bd_sf"/>
</dbReference>
<keyword evidence="8" id="KW-1185">Reference proteome</keyword>
<evidence type="ECO:0000256" key="4">
    <source>
        <dbReference type="SAM" id="MobiDB-lite"/>
    </source>
</evidence>
<feature type="domain" description="HTH rpiR-type" evidence="5">
    <location>
        <begin position="3"/>
        <end position="79"/>
    </location>
</feature>
<sequence length="300" mass="31664">MSPDVLSAVREALPRLSSSESRVAVAILQDPAIVVDLTITELAGACGTSLSTVARFCQTLGYTGYREFRMAVASAVSREEAERARFGLAATDIDPDDGVDEVVAKIAFQEILAIEQTAHGLDVAALDIVVDRLVDARQVDLYGFGASGLTAQDLQQKLVRVGMVATCSVDIHLALVSAALRGPGDVAIAISHSGETTETLHALDVAASAGAFTVAITNSPASPLAEIADAVLATRARESSFRLGAMSSRIAQLALVDILFVRLAQRRHLDVEEPLRRTREVTASHRVPPRRRGAGETGAS</sequence>
<dbReference type="KEGG" id="agf:ET445_06360"/>
<dbReference type="OrthoDB" id="370421at2"/>
<dbReference type="SUPFAM" id="SSF53697">
    <property type="entry name" value="SIS domain"/>
    <property type="match status" value="1"/>
</dbReference>
<evidence type="ECO:0000256" key="3">
    <source>
        <dbReference type="ARBA" id="ARBA00023163"/>
    </source>
</evidence>
<dbReference type="CDD" id="cd05013">
    <property type="entry name" value="SIS_RpiR"/>
    <property type="match status" value="1"/>
</dbReference>
<dbReference type="AlphaFoldDB" id="A0A4V0YH04"/>
<dbReference type="GO" id="GO:0097367">
    <property type="term" value="F:carbohydrate derivative binding"/>
    <property type="evidence" value="ECO:0007669"/>
    <property type="project" value="InterPro"/>
</dbReference>
<dbReference type="RefSeq" id="WP_129189868.1">
    <property type="nucleotide sequence ID" value="NZ_CP035491.1"/>
</dbReference>
<dbReference type="PROSITE" id="PS51071">
    <property type="entry name" value="HTH_RPIR"/>
    <property type="match status" value="1"/>
</dbReference>
<feature type="region of interest" description="Disordered" evidence="4">
    <location>
        <begin position="280"/>
        <end position="300"/>
    </location>
</feature>
<protein>
    <submittedName>
        <fullName evidence="7">MurR/RpiR family transcriptional regulator</fullName>
    </submittedName>
</protein>